<keyword evidence="4 8" id="KW-0456">Lyase</keyword>
<keyword evidence="9" id="KW-1185">Reference proteome</keyword>
<dbReference type="InterPro" id="IPR023603">
    <property type="entry name" value="Low_specificity_L-TA-like"/>
</dbReference>
<dbReference type="NCBIfam" id="NF041359">
    <property type="entry name" value="GntG_guanitoxin"/>
    <property type="match status" value="1"/>
</dbReference>
<evidence type="ECO:0000256" key="3">
    <source>
        <dbReference type="ARBA" id="ARBA00022898"/>
    </source>
</evidence>
<feature type="region of interest" description="Disordered" evidence="6">
    <location>
        <begin position="1"/>
        <end position="20"/>
    </location>
</feature>
<dbReference type="InterPro" id="IPR015422">
    <property type="entry name" value="PyrdxlP-dep_Trfase_small"/>
</dbReference>
<dbReference type="GO" id="GO:0006567">
    <property type="term" value="P:L-threonine catabolic process"/>
    <property type="evidence" value="ECO:0007669"/>
    <property type="project" value="TreeGrafter"/>
</dbReference>
<feature type="compositionally biased region" description="Basic and acidic residues" evidence="6">
    <location>
        <begin position="1"/>
        <end position="12"/>
    </location>
</feature>
<feature type="domain" description="Aromatic amino acid beta-eliminating lyase/threonine aldolase" evidence="7">
    <location>
        <begin position="7"/>
        <end position="290"/>
    </location>
</feature>
<dbReference type="Proteomes" id="UP000319342">
    <property type="component" value="Chromosome"/>
</dbReference>
<organism evidence="8 9">
    <name type="scientific">Rohdeia mirabilis</name>
    <dbReference type="NCBI Taxonomy" id="2528008"/>
    <lineage>
        <taxon>Bacteria</taxon>
        <taxon>Pseudomonadati</taxon>
        <taxon>Planctomycetota</taxon>
        <taxon>Planctomycetia</taxon>
        <taxon>Planctomycetia incertae sedis</taxon>
        <taxon>Rohdeia</taxon>
    </lineage>
</organism>
<evidence type="ECO:0000256" key="2">
    <source>
        <dbReference type="ARBA" id="ARBA00006966"/>
    </source>
</evidence>
<dbReference type="FunFam" id="3.90.1150.10:FF:000041">
    <property type="entry name" value="Low-specificity L-threonine aldolase"/>
    <property type="match status" value="1"/>
</dbReference>
<dbReference type="CDD" id="cd06502">
    <property type="entry name" value="TA_like"/>
    <property type="match status" value="1"/>
</dbReference>
<dbReference type="InterPro" id="IPR001597">
    <property type="entry name" value="ArAA_b-elim_lyase/Thr_aldolase"/>
</dbReference>
<protein>
    <submittedName>
        <fullName evidence="8">L-allo-threonine aldolase</fullName>
        <ecNumber evidence="8">4.1.2.49</ecNumber>
    </submittedName>
</protein>
<dbReference type="GO" id="GO:0005829">
    <property type="term" value="C:cytosol"/>
    <property type="evidence" value="ECO:0007669"/>
    <property type="project" value="TreeGrafter"/>
</dbReference>
<dbReference type="EMBL" id="CP036290">
    <property type="protein sequence ID" value="QDU85145.1"/>
    <property type="molecule type" value="Genomic_DNA"/>
</dbReference>
<dbReference type="AlphaFoldDB" id="A0A518D145"/>
<dbReference type="SUPFAM" id="SSF53383">
    <property type="entry name" value="PLP-dependent transferases"/>
    <property type="match status" value="1"/>
</dbReference>
<dbReference type="InterPro" id="IPR015424">
    <property type="entry name" value="PyrdxlP-dep_Trfase"/>
</dbReference>
<keyword evidence="3" id="KW-0663">Pyridoxal phosphate</keyword>
<dbReference type="EC" id="4.1.2.49" evidence="8"/>
<evidence type="ECO:0000256" key="6">
    <source>
        <dbReference type="SAM" id="MobiDB-lite"/>
    </source>
</evidence>
<evidence type="ECO:0000313" key="8">
    <source>
        <dbReference type="EMBL" id="QDU85145.1"/>
    </source>
</evidence>
<evidence type="ECO:0000256" key="1">
    <source>
        <dbReference type="ARBA" id="ARBA00001933"/>
    </source>
</evidence>
<evidence type="ECO:0000313" key="9">
    <source>
        <dbReference type="Proteomes" id="UP000319342"/>
    </source>
</evidence>
<dbReference type="GO" id="GO:0006545">
    <property type="term" value="P:glycine biosynthetic process"/>
    <property type="evidence" value="ECO:0007669"/>
    <property type="project" value="TreeGrafter"/>
</dbReference>
<reference evidence="8 9" key="1">
    <citation type="submission" date="2019-02" db="EMBL/GenBank/DDBJ databases">
        <title>Deep-cultivation of Planctomycetes and their phenomic and genomic characterization uncovers novel biology.</title>
        <authorList>
            <person name="Wiegand S."/>
            <person name="Jogler M."/>
            <person name="Boedeker C."/>
            <person name="Pinto D."/>
            <person name="Vollmers J."/>
            <person name="Rivas-Marin E."/>
            <person name="Kohn T."/>
            <person name="Peeters S.H."/>
            <person name="Heuer A."/>
            <person name="Rast P."/>
            <person name="Oberbeckmann S."/>
            <person name="Bunk B."/>
            <person name="Jeske O."/>
            <person name="Meyerdierks A."/>
            <person name="Storesund J.E."/>
            <person name="Kallscheuer N."/>
            <person name="Luecker S."/>
            <person name="Lage O.M."/>
            <person name="Pohl T."/>
            <person name="Merkel B.J."/>
            <person name="Hornburger P."/>
            <person name="Mueller R.-W."/>
            <person name="Bruemmer F."/>
            <person name="Labrenz M."/>
            <person name="Spormann A.M."/>
            <person name="Op den Camp H."/>
            <person name="Overmann J."/>
            <person name="Amann R."/>
            <person name="Jetten M.S.M."/>
            <person name="Mascher T."/>
            <person name="Medema M.H."/>
            <person name="Devos D.P."/>
            <person name="Kaster A.-K."/>
            <person name="Ovreas L."/>
            <person name="Rohde M."/>
            <person name="Galperin M.Y."/>
            <person name="Jogler C."/>
        </authorList>
    </citation>
    <scope>NUCLEOTIDE SEQUENCE [LARGE SCALE GENOMIC DNA]</scope>
    <source>
        <strain evidence="8 9">Pla163</strain>
    </source>
</reference>
<sequence>MTVEHSDFRSDTVTRPSSAMREAMAQAPVGDDVLDGDPTVQELEREAARWLGKEAALFVPSGTMANQIAVSVWTRPGDEVLLESHAHMLSYESGALGALHGVQTMTIEGEGGVMTREQVEARIRPDFVHCPRTALLCLEQTHMSSGGRVVPIERFHGPLLAARDRGIPVHLDGARLANAVVASGVSAEEWARQVDSVSLCFSKGLGAPVGSVVAGSAEFREKALRVRKRLGGWMRQSGIIAAGALLALRENVDRLAEDHALAKQLAEALHAMDGLVCPPETVHTNIALVRVEHPELSAVDVAARLFENRVRVMPLDPHHLRFVTHMDVGAKDLERLVRSLRGIMTA</sequence>
<dbReference type="PANTHER" id="PTHR48097">
    <property type="entry name" value="L-THREONINE ALDOLASE-RELATED"/>
    <property type="match status" value="1"/>
</dbReference>
<dbReference type="Gene3D" id="3.40.640.10">
    <property type="entry name" value="Type I PLP-dependent aspartate aminotransferase-like (Major domain)"/>
    <property type="match status" value="1"/>
</dbReference>
<dbReference type="Gene3D" id="3.90.1150.10">
    <property type="entry name" value="Aspartate Aminotransferase, domain 1"/>
    <property type="match status" value="1"/>
</dbReference>
<accession>A0A518D145</accession>
<comment type="similarity">
    <text evidence="2">Belongs to the threonine aldolase family.</text>
</comment>
<evidence type="ECO:0000256" key="5">
    <source>
        <dbReference type="PIRSR" id="PIRSR017617-1"/>
    </source>
</evidence>
<dbReference type="PIRSF" id="PIRSF017617">
    <property type="entry name" value="Thr_aldolase"/>
    <property type="match status" value="1"/>
</dbReference>
<proteinExistence type="inferred from homology"/>
<dbReference type="FunFam" id="3.40.640.10:FF:000030">
    <property type="entry name" value="Low-specificity L-threonine aldolase"/>
    <property type="match status" value="1"/>
</dbReference>
<dbReference type="OrthoDB" id="9774495at2"/>
<gene>
    <name evidence="8" type="primary">ltaA</name>
    <name evidence="8" type="ORF">Pla163_22710</name>
</gene>
<comment type="cofactor">
    <cofactor evidence="1">
        <name>pyridoxal 5'-phosphate</name>
        <dbReference type="ChEBI" id="CHEBI:597326"/>
    </cofactor>
</comment>
<dbReference type="GO" id="GO:0008732">
    <property type="term" value="F:L-allo-threonine aldolase activity"/>
    <property type="evidence" value="ECO:0007669"/>
    <property type="project" value="UniProtKB-EC"/>
</dbReference>
<name>A0A518D145_9BACT</name>
<dbReference type="PANTHER" id="PTHR48097:SF9">
    <property type="entry name" value="L-THREONINE ALDOLASE"/>
    <property type="match status" value="1"/>
</dbReference>
<evidence type="ECO:0000256" key="4">
    <source>
        <dbReference type="ARBA" id="ARBA00023239"/>
    </source>
</evidence>
<dbReference type="Pfam" id="PF01212">
    <property type="entry name" value="Beta_elim_lyase"/>
    <property type="match status" value="1"/>
</dbReference>
<dbReference type="InterPro" id="IPR015421">
    <property type="entry name" value="PyrdxlP-dep_Trfase_major"/>
</dbReference>
<feature type="modified residue" description="N6-(pyridoxal phosphate)lysine" evidence="5">
    <location>
        <position position="203"/>
    </location>
</feature>
<dbReference type="RefSeq" id="WP_145187964.1">
    <property type="nucleotide sequence ID" value="NZ_CP036290.1"/>
</dbReference>
<evidence type="ECO:0000259" key="7">
    <source>
        <dbReference type="Pfam" id="PF01212"/>
    </source>
</evidence>